<dbReference type="Pfam" id="PF13560">
    <property type="entry name" value="HTH_31"/>
    <property type="match status" value="1"/>
</dbReference>
<gene>
    <name evidence="2" type="ORF">L2K70_14555</name>
</gene>
<evidence type="ECO:0000259" key="1">
    <source>
        <dbReference type="PROSITE" id="PS50943"/>
    </source>
</evidence>
<name>A0ABS9HFG0_9ACTN</name>
<organism evidence="2 3">
    <name type="scientific">Nocardioides potassii</name>
    <dbReference type="NCBI Taxonomy" id="2911371"/>
    <lineage>
        <taxon>Bacteria</taxon>
        <taxon>Bacillati</taxon>
        <taxon>Actinomycetota</taxon>
        <taxon>Actinomycetes</taxon>
        <taxon>Propionibacteriales</taxon>
        <taxon>Nocardioidaceae</taxon>
        <taxon>Nocardioides</taxon>
    </lineage>
</organism>
<dbReference type="Gene3D" id="1.10.260.40">
    <property type="entry name" value="lambda repressor-like DNA-binding domains"/>
    <property type="match status" value="1"/>
</dbReference>
<dbReference type="Gene3D" id="3.30.450.180">
    <property type="match status" value="1"/>
</dbReference>
<feature type="domain" description="HTH cro/C1-type" evidence="1">
    <location>
        <begin position="30"/>
        <end position="81"/>
    </location>
</feature>
<protein>
    <submittedName>
        <fullName evidence="2">Helix-turn-helix transcriptional regulator</fullName>
    </submittedName>
</protein>
<accession>A0ABS9HFG0</accession>
<dbReference type="RefSeq" id="WP_236402903.1">
    <property type="nucleotide sequence ID" value="NZ_JAKJHZ010000009.1"/>
</dbReference>
<dbReference type="InterPro" id="IPR010982">
    <property type="entry name" value="Lambda_DNA-bd_dom_sf"/>
</dbReference>
<dbReference type="PANTHER" id="PTHR35010">
    <property type="entry name" value="BLL4672 PROTEIN-RELATED"/>
    <property type="match status" value="1"/>
</dbReference>
<proteinExistence type="predicted"/>
<evidence type="ECO:0000313" key="2">
    <source>
        <dbReference type="EMBL" id="MCF6378833.1"/>
    </source>
</evidence>
<dbReference type="Pfam" id="PF17765">
    <property type="entry name" value="MLTR_LBD"/>
    <property type="match status" value="1"/>
</dbReference>
<keyword evidence="3" id="KW-1185">Reference proteome</keyword>
<dbReference type="SMART" id="SM00530">
    <property type="entry name" value="HTH_XRE"/>
    <property type="match status" value="1"/>
</dbReference>
<dbReference type="InterPro" id="IPR001387">
    <property type="entry name" value="Cro/C1-type_HTH"/>
</dbReference>
<dbReference type="EMBL" id="JAKJHZ010000009">
    <property type="protein sequence ID" value="MCF6378833.1"/>
    <property type="molecule type" value="Genomic_DNA"/>
</dbReference>
<sequence>MDLNGLGEQLRLWRDRVTPEAVGLPSQPRRRAPGLRREEVAQLAGVSADYLVRLEQGRARHPSVQVVQSLARALRLDTDERDVLFRLAGHLPPSPSRIERHVPPSVMRLVDRLGDTPVSVIDASWQTILQNQAADALFGDLSRESGRGRNRAWRTFMDLPGMGRFEPQTRSMVEREVVADLRAARLRLPDDPDLASLVDDLLRESARFAELWETTPAKPRGAQRKTLHHPVVGWLTLDCDKLTVNDGELQIVVFTAEPGSPDAEALALAVVIGLQQLGEQLDEELTAGR</sequence>
<comment type="caution">
    <text evidence="2">The sequence shown here is derived from an EMBL/GenBank/DDBJ whole genome shotgun (WGS) entry which is preliminary data.</text>
</comment>
<dbReference type="CDD" id="cd00093">
    <property type="entry name" value="HTH_XRE"/>
    <property type="match status" value="1"/>
</dbReference>
<dbReference type="Proteomes" id="UP001201161">
    <property type="component" value="Unassembled WGS sequence"/>
</dbReference>
<evidence type="ECO:0000313" key="3">
    <source>
        <dbReference type="Proteomes" id="UP001201161"/>
    </source>
</evidence>
<reference evidence="2 3" key="1">
    <citation type="submission" date="2022-01" db="EMBL/GenBank/DDBJ databases">
        <title>Nocardioides sp. nov., an actinomycete isolated from mining soil.</title>
        <authorList>
            <person name="Liu L."/>
        </authorList>
    </citation>
    <scope>NUCLEOTIDE SEQUENCE [LARGE SCALE GENOMIC DNA]</scope>
    <source>
        <strain evidence="2 3">KLBMP 9356</strain>
    </source>
</reference>
<dbReference type="PROSITE" id="PS50943">
    <property type="entry name" value="HTH_CROC1"/>
    <property type="match status" value="1"/>
</dbReference>
<dbReference type="SUPFAM" id="SSF47413">
    <property type="entry name" value="lambda repressor-like DNA-binding domains"/>
    <property type="match status" value="1"/>
</dbReference>
<dbReference type="PANTHER" id="PTHR35010:SF2">
    <property type="entry name" value="BLL4672 PROTEIN"/>
    <property type="match status" value="1"/>
</dbReference>
<dbReference type="InterPro" id="IPR041413">
    <property type="entry name" value="MLTR_LBD"/>
</dbReference>